<gene>
    <name evidence="4" type="ORF">D3P08_15755</name>
</gene>
<feature type="domain" description="Lon proteolytic" evidence="3">
    <location>
        <begin position="262"/>
        <end position="363"/>
    </location>
</feature>
<dbReference type="EC" id="3.4.21.53" evidence="1"/>
<name>A0A3A1UTR1_9BACL</name>
<organism evidence="4 5">
    <name type="scientific">Paenibacillus nanensis</name>
    <dbReference type="NCBI Taxonomy" id="393251"/>
    <lineage>
        <taxon>Bacteria</taxon>
        <taxon>Bacillati</taxon>
        <taxon>Bacillota</taxon>
        <taxon>Bacilli</taxon>
        <taxon>Bacillales</taxon>
        <taxon>Paenibacillaceae</taxon>
        <taxon>Paenibacillus</taxon>
    </lineage>
</organism>
<evidence type="ECO:0000256" key="1">
    <source>
        <dbReference type="PROSITE-ProRule" id="PRU01122"/>
    </source>
</evidence>
<dbReference type="Pfam" id="PF05362">
    <property type="entry name" value="Lon_C"/>
    <property type="match status" value="1"/>
</dbReference>
<dbReference type="PANTHER" id="PTHR10046">
    <property type="entry name" value="ATP DEPENDENT LON PROTEASE FAMILY MEMBER"/>
    <property type="match status" value="1"/>
</dbReference>
<keyword evidence="2" id="KW-1133">Transmembrane helix</keyword>
<protein>
    <recommendedName>
        <fullName evidence="1">endopeptidase La</fullName>
        <ecNumber evidence="1">3.4.21.53</ecNumber>
    </recommendedName>
</protein>
<evidence type="ECO:0000259" key="3">
    <source>
        <dbReference type="PROSITE" id="PS51786"/>
    </source>
</evidence>
<dbReference type="GO" id="GO:0030163">
    <property type="term" value="P:protein catabolic process"/>
    <property type="evidence" value="ECO:0007669"/>
    <property type="project" value="InterPro"/>
</dbReference>
<dbReference type="GO" id="GO:0004252">
    <property type="term" value="F:serine-type endopeptidase activity"/>
    <property type="evidence" value="ECO:0007669"/>
    <property type="project" value="UniProtKB-UniRule"/>
</dbReference>
<proteinExistence type="inferred from homology"/>
<keyword evidence="1" id="KW-0645">Protease</keyword>
<dbReference type="EMBL" id="QXQA01000009">
    <property type="protein sequence ID" value="RIX51867.1"/>
    <property type="molecule type" value="Genomic_DNA"/>
</dbReference>
<dbReference type="GO" id="GO:0006508">
    <property type="term" value="P:proteolysis"/>
    <property type="evidence" value="ECO:0007669"/>
    <property type="project" value="UniProtKB-KW"/>
</dbReference>
<keyword evidence="5" id="KW-1185">Reference proteome</keyword>
<dbReference type="PROSITE" id="PS51786">
    <property type="entry name" value="LON_PROTEOLYTIC"/>
    <property type="match status" value="1"/>
</dbReference>
<evidence type="ECO:0000256" key="2">
    <source>
        <dbReference type="SAM" id="Phobius"/>
    </source>
</evidence>
<evidence type="ECO:0000313" key="5">
    <source>
        <dbReference type="Proteomes" id="UP000266482"/>
    </source>
</evidence>
<feature type="transmembrane region" description="Helical" evidence="2">
    <location>
        <begin position="20"/>
        <end position="37"/>
    </location>
</feature>
<dbReference type="GO" id="GO:0004176">
    <property type="term" value="F:ATP-dependent peptidase activity"/>
    <property type="evidence" value="ECO:0007669"/>
    <property type="project" value="UniProtKB-UniRule"/>
</dbReference>
<keyword evidence="1" id="KW-0378">Hydrolase</keyword>
<sequence length="367" mass="39277">MSIDGGETTMRNGLSGVRRIIFSASVTALVMWVLLYAPTPYVVYEPGIAVPIEPMISLASGQPADKGQLLLTAVKLTEPNFWHVLKASVDGDKDVYSKDEVFGSYTKQQYSERLTVIMEGSQNDALEAAYRYLNVPYERKIEAIVVSDVLTIAGKPAGRLRAGDRLIGLRGGPAFTDVKTAAEAVMKALREQANTKDGTVMVTAQRGGEQLDIELKADLVDNVTSKETPQQFAELLGVKGFTELRSIKAENRLQELHISTDEIGGPSAGLVFALGAVNLLTEGDLTGGVKIAATGTITPEGKVGVIGGIMQKVVSTDQNGAELFLVPKGNEADAKSKARKMGTSMEIVGVESLEEAMDAIASFLKRR</sequence>
<dbReference type="GO" id="GO:0005524">
    <property type="term" value="F:ATP binding"/>
    <property type="evidence" value="ECO:0007669"/>
    <property type="project" value="InterPro"/>
</dbReference>
<evidence type="ECO:0000313" key="4">
    <source>
        <dbReference type="EMBL" id="RIX51867.1"/>
    </source>
</evidence>
<comment type="catalytic activity">
    <reaction evidence="1">
        <text>Hydrolysis of proteins in presence of ATP.</text>
        <dbReference type="EC" id="3.4.21.53"/>
    </reaction>
</comment>
<dbReference type="Proteomes" id="UP000266482">
    <property type="component" value="Unassembled WGS sequence"/>
</dbReference>
<feature type="active site" evidence="1">
    <location>
        <position position="312"/>
    </location>
</feature>
<dbReference type="InterPro" id="IPR020568">
    <property type="entry name" value="Ribosomal_Su5_D2-typ_SF"/>
</dbReference>
<keyword evidence="1" id="KW-0720">Serine protease</keyword>
<dbReference type="InterPro" id="IPR014721">
    <property type="entry name" value="Ribsml_uS5_D2-typ_fold_subgr"/>
</dbReference>
<comment type="similarity">
    <text evidence="1">Belongs to the peptidase S16 family.</text>
</comment>
<dbReference type="InterPro" id="IPR008269">
    <property type="entry name" value="Lon_proteolytic"/>
</dbReference>
<reference evidence="4 5" key="1">
    <citation type="submission" date="2018-09" db="EMBL/GenBank/DDBJ databases">
        <title>Paenibacillus aracenensis nov. sp. isolated from a cave in southern Spain.</title>
        <authorList>
            <person name="Jurado V."/>
            <person name="Gutierrez-Patricio S."/>
            <person name="Gonzalez-Pimentel J.L."/>
            <person name="Miller A.Z."/>
            <person name="Laiz L."/>
            <person name="Saiz-Jimenez C."/>
        </authorList>
    </citation>
    <scope>NUCLEOTIDE SEQUENCE [LARGE SCALE GENOMIC DNA]</scope>
    <source>
        <strain evidence="4 5">DSM 22867</strain>
    </source>
</reference>
<comment type="caution">
    <text evidence="4">The sequence shown here is derived from an EMBL/GenBank/DDBJ whole genome shotgun (WGS) entry which is preliminary data.</text>
</comment>
<dbReference type="OrthoDB" id="2356897at2"/>
<accession>A0A3A1UTR1</accession>
<feature type="active site" evidence="1">
    <location>
        <position position="267"/>
    </location>
</feature>
<keyword evidence="2" id="KW-0812">Transmembrane</keyword>
<dbReference type="Gene3D" id="3.30.230.10">
    <property type="match status" value="1"/>
</dbReference>
<keyword evidence="2" id="KW-0472">Membrane</keyword>
<dbReference type="SUPFAM" id="SSF54211">
    <property type="entry name" value="Ribosomal protein S5 domain 2-like"/>
    <property type="match status" value="1"/>
</dbReference>
<dbReference type="InterPro" id="IPR027065">
    <property type="entry name" value="Lon_Prtase"/>
</dbReference>
<dbReference type="AlphaFoldDB" id="A0A3A1UTR1"/>